<dbReference type="EMBL" id="JBHUDG010000047">
    <property type="protein sequence ID" value="MFD1631468.1"/>
    <property type="molecule type" value="Genomic_DNA"/>
</dbReference>
<dbReference type="Pfam" id="PF00583">
    <property type="entry name" value="Acetyltransf_1"/>
    <property type="match status" value="1"/>
</dbReference>
<evidence type="ECO:0000259" key="1">
    <source>
        <dbReference type="PROSITE" id="PS51186"/>
    </source>
</evidence>
<gene>
    <name evidence="2" type="ORF">ACFSAH_16460</name>
</gene>
<dbReference type="InterPro" id="IPR016181">
    <property type="entry name" value="Acyl_CoA_acyltransferase"/>
</dbReference>
<dbReference type="RefSeq" id="WP_379663834.1">
    <property type="nucleotide sequence ID" value="NZ_JBHUDG010000047.1"/>
</dbReference>
<dbReference type="PROSITE" id="PS51186">
    <property type="entry name" value="GNAT"/>
    <property type="match status" value="1"/>
</dbReference>
<name>A0ABW4IFC9_9SPHI</name>
<feature type="domain" description="N-acetyltransferase" evidence="1">
    <location>
        <begin position="7"/>
        <end position="150"/>
    </location>
</feature>
<organism evidence="2 3">
    <name type="scientific">Pseudopedobacter beijingensis</name>
    <dbReference type="NCBI Taxonomy" id="1207056"/>
    <lineage>
        <taxon>Bacteria</taxon>
        <taxon>Pseudomonadati</taxon>
        <taxon>Bacteroidota</taxon>
        <taxon>Sphingobacteriia</taxon>
        <taxon>Sphingobacteriales</taxon>
        <taxon>Sphingobacteriaceae</taxon>
        <taxon>Pseudopedobacter</taxon>
    </lineage>
</organism>
<keyword evidence="2" id="KW-0012">Acyltransferase</keyword>
<protein>
    <submittedName>
        <fullName evidence="2">GNAT family N-acetyltransferase</fullName>
        <ecNumber evidence="2">2.3.1.-</ecNumber>
    </submittedName>
</protein>
<dbReference type="Proteomes" id="UP001597118">
    <property type="component" value="Unassembled WGS sequence"/>
</dbReference>
<evidence type="ECO:0000313" key="2">
    <source>
        <dbReference type="EMBL" id="MFD1631468.1"/>
    </source>
</evidence>
<dbReference type="SUPFAM" id="SSF55729">
    <property type="entry name" value="Acyl-CoA N-acyltransferases (Nat)"/>
    <property type="match status" value="1"/>
</dbReference>
<dbReference type="Gene3D" id="3.40.630.30">
    <property type="match status" value="1"/>
</dbReference>
<dbReference type="CDD" id="cd04301">
    <property type="entry name" value="NAT_SF"/>
    <property type="match status" value="1"/>
</dbReference>
<dbReference type="InterPro" id="IPR000182">
    <property type="entry name" value="GNAT_dom"/>
</dbReference>
<sequence length="159" mass="18323">MIAIQQLDIKKLKQDDPLPFHLLLLADETKEAIEKYIYSSLVFTASIAQNPDCPIAVWVLYKKSPKIVELKNIAILPQYQNKGLGTVILHKIKADMKQLNYQELWVGTGDHSIQQLNFYRKNGFKDRGTIQNFFTDNYPYPIIENGKALKDMILLSQQL</sequence>
<dbReference type="GO" id="GO:0016746">
    <property type="term" value="F:acyltransferase activity"/>
    <property type="evidence" value="ECO:0007669"/>
    <property type="project" value="UniProtKB-KW"/>
</dbReference>
<keyword evidence="2" id="KW-0808">Transferase</keyword>
<comment type="caution">
    <text evidence="2">The sequence shown here is derived from an EMBL/GenBank/DDBJ whole genome shotgun (WGS) entry which is preliminary data.</text>
</comment>
<reference evidence="3" key="1">
    <citation type="journal article" date="2019" name="Int. J. Syst. Evol. Microbiol.">
        <title>The Global Catalogue of Microorganisms (GCM) 10K type strain sequencing project: providing services to taxonomists for standard genome sequencing and annotation.</title>
        <authorList>
            <consortium name="The Broad Institute Genomics Platform"/>
            <consortium name="The Broad Institute Genome Sequencing Center for Infectious Disease"/>
            <person name="Wu L."/>
            <person name="Ma J."/>
        </authorList>
    </citation>
    <scope>NUCLEOTIDE SEQUENCE [LARGE SCALE GENOMIC DNA]</scope>
    <source>
        <strain evidence="3">CCUG 53762</strain>
    </source>
</reference>
<keyword evidence="3" id="KW-1185">Reference proteome</keyword>
<proteinExistence type="predicted"/>
<dbReference type="EC" id="2.3.1.-" evidence="2"/>
<evidence type="ECO:0000313" key="3">
    <source>
        <dbReference type="Proteomes" id="UP001597118"/>
    </source>
</evidence>
<accession>A0ABW4IFC9</accession>